<organism evidence="1 2">
    <name type="scientific">Anaerovirgula multivorans</name>
    <dbReference type="NCBI Taxonomy" id="312168"/>
    <lineage>
        <taxon>Bacteria</taxon>
        <taxon>Bacillati</taxon>
        <taxon>Bacillota</taxon>
        <taxon>Clostridia</taxon>
        <taxon>Peptostreptococcales</taxon>
        <taxon>Natronincolaceae</taxon>
        <taxon>Anaerovirgula</taxon>
    </lineage>
</organism>
<evidence type="ECO:0000313" key="1">
    <source>
        <dbReference type="EMBL" id="SNS22697.1"/>
    </source>
</evidence>
<proteinExistence type="predicted"/>
<dbReference type="AlphaFoldDB" id="A0A239CRH9"/>
<name>A0A239CRH9_9FIRM</name>
<reference evidence="1 2" key="1">
    <citation type="submission" date="2017-06" db="EMBL/GenBank/DDBJ databases">
        <authorList>
            <person name="Kim H.J."/>
            <person name="Triplett B.A."/>
        </authorList>
    </citation>
    <scope>NUCLEOTIDE SEQUENCE [LARGE SCALE GENOMIC DNA]</scope>
    <source>
        <strain evidence="1 2">SCA</strain>
    </source>
</reference>
<dbReference type="Proteomes" id="UP000198304">
    <property type="component" value="Unassembled WGS sequence"/>
</dbReference>
<dbReference type="OrthoDB" id="92308at2"/>
<accession>A0A239CRH9</accession>
<keyword evidence="2" id="KW-1185">Reference proteome</keyword>
<gene>
    <name evidence="1" type="ORF">SAMN05446037_1006113</name>
</gene>
<dbReference type="RefSeq" id="WP_089282361.1">
    <property type="nucleotide sequence ID" value="NZ_FZOJ01000006.1"/>
</dbReference>
<evidence type="ECO:0008006" key="3">
    <source>
        <dbReference type="Google" id="ProtNLM"/>
    </source>
</evidence>
<protein>
    <recommendedName>
        <fullName evidence="3">Thymidylate synthase complementing protein</fullName>
    </recommendedName>
</protein>
<sequence length="213" mass="25410">MKISNVKVYGLEESILASGYPMMSGTYPEYEFNEICRVLKDEELPPTYDQHLKRMKHLGNATPNSGHDCGLKGIIVQYDMVAPEYFWRQFDRYHFHDYIASMSKMHRILRMDINEMCNPYVREDVKESLKEEINLYNQMYGATKAEKQEQFQRVISNCPMGLELTARITDNYLQLKSKYNQRHNHKLEEWQYYCDWIKTLPRFTELCLAPAHR</sequence>
<evidence type="ECO:0000313" key="2">
    <source>
        <dbReference type="Proteomes" id="UP000198304"/>
    </source>
</evidence>
<dbReference type="EMBL" id="FZOJ01000006">
    <property type="protein sequence ID" value="SNS22697.1"/>
    <property type="molecule type" value="Genomic_DNA"/>
</dbReference>